<feature type="compositionally biased region" description="Polar residues" evidence="1">
    <location>
        <begin position="97"/>
        <end position="106"/>
    </location>
</feature>
<evidence type="ECO:0000313" key="2">
    <source>
        <dbReference type="EMBL" id="EYF02293.1"/>
    </source>
</evidence>
<organism evidence="2 3">
    <name type="scientific">Chondromyces apiculatus DSM 436</name>
    <dbReference type="NCBI Taxonomy" id="1192034"/>
    <lineage>
        <taxon>Bacteria</taxon>
        <taxon>Pseudomonadati</taxon>
        <taxon>Myxococcota</taxon>
        <taxon>Polyangia</taxon>
        <taxon>Polyangiales</taxon>
        <taxon>Polyangiaceae</taxon>
        <taxon>Chondromyces</taxon>
    </lineage>
</organism>
<protein>
    <submittedName>
        <fullName evidence="2">Uncharacterized protein</fullName>
    </submittedName>
</protein>
<keyword evidence="3" id="KW-1185">Reference proteome</keyword>
<feature type="compositionally biased region" description="Low complexity" evidence="1">
    <location>
        <begin position="65"/>
        <end position="80"/>
    </location>
</feature>
<evidence type="ECO:0000256" key="1">
    <source>
        <dbReference type="SAM" id="MobiDB-lite"/>
    </source>
</evidence>
<feature type="compositionally biased region" description="Basic residues" evidence="1">
    <location>
        <begin position="82"/>
        <end position="91"/>
    </location>
</feature>
<gene>
    <name evidence="2" type="ORF">CAP_7222</name>
</gene>
<dbReference type="EMBL" id="ASRX01000062">
    <property type="protein sequence ID" value="EYF02293.1"/>
    <property type="molecule type" value="Genomic_DNA"/>
</dbReference>
<evidence type="ECO:0000313" key="3">
    <source>
        <dbReference type="Proteomes" id="UP000019678"/>
    </source>
</evidence>
<comment type="caution">
    <text evidence="2">The sequence shown here is derived from an EMBL/GenBank/DDBJ whole genome shotgun (WGS) entry which is preliminary data.</text>
</comment>
<dbReference type="AlphaFoldDB" id="A0A017SZ88"/>
<name>A0A017SZ88_9BACT</name>
<proteinExistence type="predicted"/>
<reference evidence="2 3" key="1">
    <citation type="submission" date="2013-05" db="EMBL/GenBank/DDBJ databases">
        <title>Genome assembly of Chondromyces apiculatus DSM 436.</title>
        <authorList>
            <person name="Sharma G."/>
            <person name="Khatri I."/>
            <person name="Kaur C."/>
            <person name="Mayilraj S."/>
            <person name="Subramanian S."/>
        </authorList>
    </citation>
    <scope>NUCLEOTIDE SEQUENCE [LARGE SCALE GENOMIC DNA]</scope>
    <source>
        <strain evidence="2 3">DSM 436</strain>
    </source>
</reference>
<feature type="region of interest" description="Disordered" evidence="1">
    <location>
        <begin position="33"/>
        <end position="106"/>
    </location>
</feature>
<dbReference type="Proteomes" id="UP000019678">
    <property type="component" value="Unassembled WGS sequence"/>
</dbReference>
<sequence length="106" mass="11788">MGGHAGLCRREVEGRALQRAVRRSAFQRGCRIARRIPPSGPGGPSQRRCSRRHVRGTFDGPQGLTGTRGRPSARARSAGGQKMKRRHHGWHRLFVQTERSPGLSTR</sequence>
<accession>A0A017SZ88</accession>